<sequence length="116" mass="12998">MAEDARLICLSREVVEAGRGVRFVVEREGRPVPAFVIRFHGQVHAYLNECGHVPAELDWMPGEFFDHSKLYLICSIHGALYAPDSGQCLGGRCQGKGLQPVMVREVDGMIWLESER</sequence>
<dbReference type="PANTHER" id="PTHR40261:SF1">
    <property type="entry name" value="RIESKE DOMAIN-CONTAINING PROTEIN"/>
    <property type="match status" value="1"/>
</dbReference>
<dbReference type="InterPro" id="IPR017941">
    <property type="entry name" value="Rieske_2Fe-2S"/>
</dbReference>
<keyword evidence="3" id="KW-0408">Iron</keyword>
<feature type="domain" description="Rieske" evidence="5">
    <location>
        <begin position="6"/>
        <end position="112"/>
    </location>
</feature>
<evidence type="ECO:0000313" key="6">
    <source>
        <dbReference type="EMBL" id="MBF1165624.1"/>
    </source>
</evidence>
<evidence type="ECO:0000259" key="5">
    <source>
        <dbReference type="PROSITE" id="PS51296"/>
    </source>
</evidence>
<dbReference type="AlphaFoldDB" id="A0A930BTY3"/>
<evidence type="ECO:0000256" key="4">
    <source>
        <dbReference type="ARBA" id="ARBA00023014"/>
    </source>
</evidence>
<dbReference type="Proteomes" id="UP000718593">
    <property type="component" value="Unassembled WGS sequence"/>
</dbReference>
<dbReference type="GO" id="GO:0051537">
    <property type="term" value="F:2 iron, 2 sulfur cluster binding"/>
    <property type="evidence" value="ECO:0007669"/>
    <property type="project" value="UniProtKB-KW"/>
</dbReference>
<dbReference type="PANTHER" id="PTHR40261">
    <property type="match status" value="1"/>
</dbReference>
<keyword evidence="1" id="KW-0001">2Fe-2S</keyword>
<reference evidence="6" key="1">
    <citation type="submission" date="2020-04" db="EMBL/GenBank/DDBJ databases">
        <title>Deep metagenomics examines the oral microbiome during advanced dental caries in children, revealing novel taxa and co-occurrences with host molecules.</title>
        <authorList>
            <person name="Baker J.L."/>
            <person name="Morton J.T."/>
            <person name="Dinis M."/>
            <person name="Alvarez R."/>
            <person name="Tran N.C."/>
            <person name="Knight R."/>
            <person name="Edlund A."/>
        </authorList>
    </citation>
    <scope>NUCLEOTIDE SEQUENCE</scope>
    <source>
        <strain evidence="6">JCVI_32_bin.24</strain>
    </source>
</reference>
<protein>
    <submittedName>
        <fullName evidence="6">Rieske 2Fe-2S domain-containing protein</fullName>
    </submittedName>
</protein>
<evidence type="ECO:0000256" key="3">
    <source>
        <dbReference type="ARBA" id="ARBA00023004"/>
    </source>
</evidence>
<dbReference type="SUPFAM" id="SSF50022">
    <property type="entry name" value="ISP domain"/>
    <property type="match status" value="1"/>
</dbReference>
<keyword evidence="2" id="KW-0479">Metal-binding</keyword>
<dbReference type="InterPro" id="IPR036922">
    <property type="entry name" value="Rieske_2Fe-2S_sf"/>
</dbReference>
<dbReference type="Gene3D" id="2.102.10.10">
    <property type="entry name" value="Rieske [2Fe-2S] iron-sulphur domain"/>
    <property type="match status" value="1"/>
</dbReference>
<gene>
    <name evidence="6" type="ORF">HXL68_11360</name>
</gene>
<dbReference type="PROSITE" id="PS51296">
    <property type="entry name" value="RIESKE"/>
    <property type="match status" value="1"/>
</dbReference>
<dbReference type="RefSeq" id="WP_274739019.1">
    <property type="nucleotide sequence ID" value="NZ_JARBJQ010000008.1"/>
</dbReference>
<evidence type="ECO:0000256" key="2">
    <source>
        <dbReference type="ARBA" id="ARBA00022723"/>
    </source>
</evidence>
<name>A0A930BTY3_9RHOO</name>
<dbReference type="GO" id="GO:0046872">
    <property type="term" value="F:metal ion binding"/>
    <property type="evidence" value="ECO:0007669"/>
    <property type="project" value="UniProtKB-KW"/>
</dbReference>
<evidence type="ECO:0000256" key="1">
    <source>
        <dbReference type="ARBA" id="ARBA00022714"/>
    </source>
</evidence>
<dbReference type="EMBL" id="JABZMI010000242">
    <property type="protein sequence ID" value="MBF1165624.1"/>
    <property type="molecule type" value="Genomic_DNA"/>
</dbReference>
<keyword evidence="4" id="KW-0411">Iron-sulfur</keyword>
<dbReference type="Pfam" id="PF00355">
    <property type="entry name" value="Rieske"/>
    <property type="match status" value="1"/>
</dbReference>
<evidence type="ECO:0000313" key="7">
    <source>
        <dbReference type="Proteomes" id="UP000718593"/>
    </source>
</evidence>
<accession>A0A930BTY3</accession>
<organism evidence="6 7">
    <name type="scientific">Dechloromonas agitata</name>
    <dbReference type="NCBI Taxonomy" id="73030"/>
    <lineage>
        <taxon>Bacteria</taxon>
        <taxon>Pseudomonadati</taxon>
        <taxon>Pseudomonadota</taxon>
        <taxon>Betaproteobacteria</taxon>
        <taxon>Rhodocyclales</taxon>
        <taxon>Azonexaceae</taxon>
        <taxon>Dechloromonas</taxon>
    </lineage>
</organism>
<comment type="caution">
    <text evidence="6">The sequence shown here is derived from an EMBL/GenBank/DDBJ whole genome shotgun (WGS) entry which is preliminary data.</text>
</comment>
<proteinExistence type="predicted"/>